<protein>
    <submittedName>
        <fullName evidence="3">Uncharacterized protein</fullName>
    </submittedName>
</protein>
<evidence type="ECO:0000256" key="1">
    <source>
        <dbReference type="SAM" id="MobiDB-lite"/>
    </source>
</evidence>
<feature type="transmembrane region" description="Helical" evidence="2">
    <location>
        <begin position="9"/>
        <end position="30"/>
    </location>
</feature>
<evidence type="ECO:0000256" key="2">
    <source>
        <dbReference type="SAM" id="Phobius"/>
    </source>
</evidence>
<dbReference type="Proteomes" id="UP000305792">
    <property type="component" value="Unassembled WGS sequence"/>
</dbReference>
<evidence type="ECO:0000313" key="3">
    <source>
        <dbReference type="EMBL" id="THV23562.1"/>
    </source>
</evidence>
<feature type="region of interest" description="Disordered" evidence="1">
    <location>
        <begin position="133"/>
        <end position="180"/>
    </location>
</feature>
<feature type="compositionally biased region" description="Polar residues" evidence="1">
    <location>
        <begin position="171"/>
        <end position="180"/>
    </location>
</feature>
<name>A0A4S8P3W7_9ACTN</name>
<dbReference type="AlphaFoldDB" id="A0A4S8P3W7"/>
<feature type="transmembrane region" description="Helical" evidence="2">
    <location>
        <begin position="109"/>
        <end position="128"/>
    </location>
</feature>
<keyword evidence="4" id="KW-1185">Reference proteome</keyword>
<evidence type="ECO:0000313" key="4">
    <source>
        <dbReference type="Proteomes" id="UP000305792"/>
    </source>
</evidence>
<keyword evidence="2" id="KW-0472">Membrane</keyword>
<keyword evidence="2" id="KW-0812">Transmembrane</keyword>
<keyword evidence="2" id="KW-1133">Transmembrane helix</keyword>
<organism evidence="3 4">
    <name type="scientific">Glycomyces paridis</name>
    <dbReference type="NCBI Taxonomy" id="2126555"/>
    <lineage>
        <taxon>Bacteria</taxon>
        <taxon>Bacillati</taxon>
        <taxon>Actinomycetota</taxon>
        <taxon>Actinomycetes</taxon>
        <taxon>Glycomycetales</taxon>
        <taxon>Glycomycetaceae</taxon>
        <taxon>Glycomyces</taxon>
    </lineage>
</organism>
<sequence length="180" mass="19295">MWLPLIGKVLFGAIAAAWLGVAGFVLLWGIDLLAVGDRHEAQVTGYGTSLRCVGNFCGQEPYADVEFTEDDGDTVATRIEGDYEIGDEVEILYGPITGRASTSDDQPRAMLFLGAAMIAFAVWIRWWSRRRAAGTDKKTGPEAESERGDNAEPERGPDSDSEPEAKGGNGTQDIGTPSSP</sequence>
<gene>
    <name evidence="3" type="ORF">E9998_22465</name>
</gene>
<reference evidence="3 4" key="1">
    <citation type="journal article" date="2018" name="Int. J. Syst. Evol. Microbiol.">
        <title>Glycomyces paridis sp. nov., isolated from the medicinal plant Paris polyphylla.</title>
        <authorList>
            <person name="Fang X.M."/>
            <person name="Bai J.L."/>
            <person name="Su J."/>
            <person name="Zhao L.L."/>
            <person name="Liu H.Y."/>
            <person name="Ma B.P."/>
            <person name="Zhang Y.Q."/>
            <person name="Yu L.Y."/>
        </authorList>
    </citation>
    <scope>NUCLEOTIDE SEQUENCE [LARGE SCALE GENOMIC DNA]</scope>
    <source>
        <strain evidence="3 4">CPCC 204357</strain>
    </source>
</reference>
<accession>A0A4S8P3W7</accession>
<proteinExistence type="predicted"/>
<comment type="caution">
    <text evidence="3">The sequence shown here is derived from an EMBL/GenBank/DDBJ whole genome shotgun (WGS) entry which is preliminary data.</text>
</comment>
<dbReference type="RefSeq" id="WP_136531935.1">
    <property type="nucleotide sequence ID" value="NZ_STGX01000021.1"/>
</dbReference>
<feature type="compositionally biased region" description="Basic and acidic residues" evidence="1">
    <location>
        <begin position="133"/>
        <end position="158"/>
    </location>
</feature>
<dbReference type="EMBL" id="STGX01000021">
    <property type="protein sequence ID" value="THV23562.1"/>
    <property type="molecule type" value="Genomic_DNA"/>
</dbReference>